<dbReference type="InterPro" id="IPR000070">
    <property type="entry name" value="Pectinesterase_cat"/>
</dbReference>
<feature type="region of interest" description="Disordered" evidence="6">
    <location>
        <begin position="443"/>
        <end position="462"/>
    </location>
</feature>
<protein>
    <recommendedName>
        <fullName evidence="3">pectinesterase</fullName>
        <ecNumber evidence="3">3.1.1.11</ecNumber>
    </recommendedName>
</protein>
<comment type="similarity">
    <text evidence="2">Belongs to the pectinesterase family.</text>
</comment>
<dbReference type="EC" id="3.1.1.11" evidence="3"/>
<evidence type="ECO:0000259" key="8">
    <source>
        <dbReference type="Pfam" id="PF01095"/>
    </source>
</evidence>
<name>A0ABP0V225_9BRYO</name>
<evidence type="ECO:0000256" key="2">
    <source>
        <dbReference type="ARBA" id="ARBA00008891"/>
    </source>
</evidence>
<dbReference type="SUPFAM" id="SSF51126">
    <property type="entry name" value="Pectin lyase-like"/>
    <property type="match status" value="1"/>
</dbReference>
<evidence type="ECO:0000256" key="7">
    <source>
        <dbReference type="SAM" id="SignalP"/>
    </source>
</evidence>
<sequence>MYPVATKRCNCCPSYMLLHICICLLVVGLSSGMTPPRPGDIASHTATAIPREEKKPPPPKSANKGRHEVDFIINSGKPMARSLQEDEEEVQQSIQTVLVVSADGHPDHFPTVQAAVDAVPMWNYLRWIIYIKSGTYVGTVFIPEGKDYITLLGEGADSTVLTFNRKACDKRPDGTKFTILDCPSVIVEASYFTAKDITFENSSPKPADLDYDSQAPAIRISGDNCAFYNCNFLGWQDTLYADQGKHYYVGCHIEGNVDFILGYARAVFESCTIYSRGEGFITAQSRWCKDDCPGTADSAFVILRSNVTGYRLAEYNSTGTGLTYLGRPWREFAKVVFIDTTMGEHIAPEGWVDWLTDTGPLFSHNSVYFAEFGSTGPGANASARADWSHQLSDEEAEAYRDVTGFLEADTWLEAPPSLEDLMKANLLQDESWGRAVALEGHNSKKFPPRRWKNLSAKDQTTP</sequence>
<evidence type="ECO:0000256" key="3">
    <source>
        <dbReference type="ARBA" id="ARBA00013229"/>
    </source>
</evidence>
<feature type="region of interest" description="Disordered" evidence="6">
    <location>
        <begin position="37"/>
        <end position="66"/>
    </location>
</feature>
<dbReference type="Gene3D" id="2.160.20.10">
    <property type="entry name" value="Single-stranded right-handed beta-helix, Pectin lyase-like"/>
    <property type="match status" value="1"/>
</dbReference>
<keyword evidence="5" id="KW-0063">Aspartyl esterase</keyword>
<gene>
    <name evidence="9" type="ORF">CSSPTR1EN2_LOCUS22654</name>
</gene>
<dbReference type="InterPro" id="IPR011050">
    <property type="entry name" value="Pectin_lyase_fold/virulence"/>
</dbReference>
<organism evidence="9 10">
    <name type="scientific">Sphagnum troendelagicum</name>
    <dbReference type="NCBI Taxonomy" id="128251"/>
    <lineage>
        <taxon>Eukaryota</taxon>
        <taxon>Viridiplantae</taxon>
        <taxon>Streptophyta</taxon>
        <taxon>Embryophyta</taxon>
        <taxon>Bryophyta</taxon>
        <taxon>Sphagnophytina</taxon>
        <taxon>Sphagnopsida</taxon>
        <taxon>Sphagnales</taxon>
        <taxon>Sphagnaceae</taxon>
        <taxon>Sphagnum</taxon>
    </lineage>
</organism>
<keyword evidence="7" id="KW-0732">Signal</keyword>
<feature type="domain" description="Pectinesterase catalytic" evidence="8">
    <location>
        <begin position="99"/>
        <end position="405"/>
    </location>
</feature>
<keyword evidence="4" id="KW-0378">Hydrolase</keyword>
<dbReference type="PANTHER" id="PTHR31321:SF132">
    <property type="entry name" value="PECTINESTERASE CATALYTIC DOMAIN-CONTAINING PROTEIN"/>
    <property type="match status" value="1"/>
</dbReference>
<reference evidence="9" key="1">
    <citation type="submission" date="2024-02" db="EMBL/GenBank/DDBJ databases">
        <authorList>
            <consortium name="ELIXIR-Norway"/>
            <consortium name="Elixir Norway"/>
        </authorList>
    </citation>
    <scope>NUCLEOTIDE SEQUENCE</scope>
</reference>
<proteinExistence type="inferred from homology"/>
<evidence type="ECO:0000313" key="9">
    <source>
        <dbReference type="EMBL" id="CAK9235313.1"/>
    </source>
</evidence>
<dbReference type="Proteomes" id="UP001497512">
    <property type="component" value="Chromosome 8"/>
</dbReference>
<evidence type="ECO:0000256" key="5">
    <source>
        <dbReference type="ARBA" id="ARBA00023085"/>
    </source>
</evidence>
<evidence type="ECO:0000313" key="10">
    <source>
        <dbReference type="Proteomes" id="UP001497512"/>
    </source>
</evidence>
<evidence type="ECO:0000256" key="6">
    <source>
        <dbReference type="SAM" id="MobiDB-lite"/>
    </source>
</evidence>
<feature type="compositionally biased region" description="Basic residues" evidence="6">
    <location>
        <begin position="443"/>
        <end position="452"/>
    </location>
</feature>
<accession>A0ABP0V225</accession>
<feature type="signal peptide" evidence="7">
    <location>
        <begin position="1"/>
        <end position="32"/>
    </location>
</feature>
<feature type="chain" id="PRO_5047278567" description="pectinesterase" evidence="7">
    <location>
        <begin position="33"/>
        <end position="462"/>
    </location>
</feature>
<dbReference type="EMBL" id="OZ019900">
    <property type="protein sequence ID" value="CAK9235313.1"/>
    <property type="molecule type" value="Genomic_DNA"/>
</dbReference>
<evidence type="ECO:0000256" key="1">
    <source>
        <dbReference type="ARBA" id="ARBA00005184"/>
    </source>
</evidence>
<keyword evidence="10" id="KW-1185">Reference proteome</keyword>
<dbReference type="InterPro" id="IPR012334">
    <property type="entry name" value="Pectin_lyas_fold"/>
</dbReference>
<comment type="pathway">
    <text evidence="1">Glycan metabolism; pectin degradation; 2-dehydro-3-deoxy-D-gluconate from pectin: step 1/5.</text>
</comment>
<dbReference type="Pfam" id="PF01095">
    <property type="entry name" value="Pectinesterase"/>
    <property type="match status" value="1"/>
</dbReference>
<evidence type="ECO:0000256" key="4">
    <source>
        <dbReference type="ARBA" id="ARBA00022801"/>
    </source>
</evidence>
<dbReference type="PANTHER" id="PTHR31321">
    <property type="entry name" value="ACYL-COA THIOESTER HYDROLASE YBHC-RELATED"/>
    <property type="match status" value="1"/>
</dbReference>